<organism evidence="1 2">
    <name type="scientific">Rhizopus microsporus</name>
    <dbReference type="NCBI Taxonomy" id="58291"/>
    <lineage>
        <taxon>Eukaryota</taxon>
        <taxon>Fungi</taxon>
        <taxon>Fungi incertae sedis</taxon>
        <taxon>Mucoromycota</taxon>
        <taxon>Mucoromycotina</taxon>
        <taxon>Mucoromycetes</taxon>
        <taxon>Mucorales</taxon>
        <taxon>Mucorineae</taxon>
        <taxon>Rhizopodaceae</taxon>
        <taxon>Rhizopus</taxon>
    </lineage>
</organism>
<name>A0A1X0S571_RHIZD</name>
<accession>A0A1X0S571</accession>
<evidence type="ECO:0000313" key="1">
    <source>
        <dbReference type="EMBL" id="ORE19450.1"/>
    </source>
</evidence>
<dbReference type="EMBL" id="KV921310">
    <property type="protein sequence ID" value="ORE19450.1"/>
    <property type="molecule type" value="Genomic_DNA"/>
</dbReference>
<dbReference type="VEuPathDB" id="FungiDB:BCV72DRAFT_80813"/>
<gene>
    <name evidence="1" type="ORF">BCV71DRAFT_283364</name>
</gene>
<sequence length="147" mass="16279">MLIGDRGTGIRSHIKGFRRYGGRWKEQLHGKHVNVCITNGHMTSQTCIYRYQKLCHPKAMLVKKNKQVSQETKGALMCVNPKCVAVNSGRSIKSRNALSSLAISLSGLTRCLIGSLLFYHSPNLKSLNLTLIPSTNSHGPSFLQEIT</sequence>
<dbReference type="Proteomes" id="UP000242381">
    <property type="component" value="Unassembled WGS sequence"/>
</dbReference>
<reference evidence="1 2" key="1">
    <citation type="journal article" date="2016" name="Proc. Natl. Acad. Sci. U.S.A.">
        <title>Lipid metabolic changes in an early divergent fungus govern the establishment of a mutualistic symbiosis with endobacteria.</title>
        <authorList>
            <person name="Lastovetsky O.A."/>
            <person name="Gaspar M.L."/>
            <person name="Mondo S.J."/>
            <person name="LaButti K.M."/>
            <person name="Sandor L."/>
            <person name="Grigoriev I.V."/>
            <person name="Henry S.A."/>
            <person name="Pawlowska T.E."/>
        </authorList>
    </citation>
    <scope>NUCLEOTIDE SEQUENCE [LARGE SCALE GENOMIC DNA]</scope>
    <source>
        <strain evidence="1 2">ATCC 11559</strain>
    </source>
</reference>
<proteinExistence type="predicted"/>
<dbReference type="AlphaFoldDB" id="A0A1X0S571"/>
<protein>
    <submittedName>
        <fullName evidence="1">Uncharacterized protein</fullName>
    </submittedName>
</protein>
<evidence type="ECO:0000313" key="2">
    <source>
        <dbReference type="Proteomes" id="UP000242381"/>
    </source>
</evidence>